<dbReference type="PROSITE" id="PS00163">
    <property type="entry name" value="FUMARATE_LYASES"/>
    <property type="match status" value="1"/>
</dbReference>
<name>A0ABV7DKH8_9HYPH</name>
<protein>
    <recommendedName>
        <fullName evidence="3 6">Argininosuccinate lyase</fullName>
        <shortName evidence="6">ASAL</shortName>
        <ecNumber evidence="3 6">4.3.2.1</ecNumber>
    </recommendedName>
    <alternativeName>
        <fullName evidence="6">Arginosuccinase</fullName>
    </alternativeName>
</protein>
<dbReference type="PRINTS" id="PR00145">
    <property type="entry name" value="ARGSUCLYASE"/>
</dbReference>
<dbReference type="PANTHER" id="PTHR43814:SF1">
    <property type="entry name" value="ARGININOSUCCINATE LYASE"/>
    <property type="match status" value="1"/>
</dbReference>
<comment type="subcellular location">
    <subcellularLocation>
        <location evidence="6">Cytoplasm</location>
    </subcellularLocation>
</comment>
<evidence type="ECO:0000256" key="1">
    <source>
        <dbReference type="ARBA" id="ARBA00000985"/>
    </source>
</evidence>
<feature type="domain" description="Argininosuccinate lyase C-terminal" evidence="8">
    <location>
        <begin position="372"/>
        <end position="441"/>
    </location>
</feature>
<dbReference type="EMBL" id="JBHRSP010000029">
    <property type="protein sequence ID" value="MFC3074870.1"/>
    <property type="molecule type" value="Genomic_DNA"/>
</dbReference>
<keyword evidence="5 6" id="KW-0456">Lyase</keyword>
<comment type="pathway">
    <text evidence="2 6">Amino-acid biosynthesis; L-arginine biosynthesis; L-arginine from L-ornithine and carbamoyl phosphate: step 3/3.</text>
</comment>
<dbReference type="Gene3D" id="1.10.40.30">
    <property type="entry name" value="Fumarase/aspartase (C-terminal domain)"/>
    <property type="match status" value="1"/>
</dbReference>
<dbReference type="HAMAP" id="MF_00006">
    <property type="entry name" value="Arg_succ_lyase"/>
    <property type="match status" value="1"/>
</dbReference>
<dbReference type="GO" id="GO:0004056">
    <property type="term" value="F:argininosuccinate lyase activity"/>
    <property type="evidence" value="ECO:0007669"/>
    <property type="project" value="UniProtKB-EC"/>
</dbReference>
<comment type="caution">
    <text evidence="9">The sequence shown here is derived from an EMBL/GenBank/DDBJ whole genome shotgun (WGS) entry which is preliminary data.</text>
</comment>
<dbReference type="InterPro" id="IPR009049">
    <property type="entry name" value="Argininosuccinate_lyase"/>
</dbReference>
<keyword evidence="6" id="KW-0028">Amino-acid biosynthesis</keyword>
<evidence type="ECO:0000256" key="6">
    <source>
        <dbReference type="HAMAP-Rule" id="MF_00006"/>
    </source>
</evidence>
<dbReference type="InterPro" id="IPR000362">
    <property type="entry name" value="Fumarate_lyase_fam"/>
</dbReference>
<evidence type="ECO:0000259" key="8">
    <source>
        <dbReference type="Pfam" id="PF14698"/>
    </source>
</evidence>
<dbReference type="PRINTS" id="PR00149">
    <property type="entry name" value="FUMRATELYASE"/>
</dbReference>
<dbReference type="InterPro" id="IPR020557">
    <property type="entry name" value="Fumarate_lyase_CS"/>
</dbReference>
<evidence type="ECO:0000256" key="3">
    <source>
        <dbReference type="ARBA" id="ARBA00012338"/>
    </source>
</evidence>
<feature type="domain" description="Fumarate lyase N-terminal" evidence="7">
    <location>
        <begin position="15"/>
        <end position="309"/>
    </location>
</feature>
<evidence type="ECO:0000313" key="10">
    <source>
        <dbReference type="Proteomes" id="UP001595377"/>
    </source>
</evidence>
<keyword evidence="6" id="KW-0963">Cytoplasm</keyword>
<keyword evidence="10" id="KW-1185">Reference proteome</keyword>
<evidence type="ECO:0000256" key="4">
    <source>
        <dbReference type="ARBA" id="ARBA00022571"/>
    </source>
</evidence>
<dbReference type="PANTHER" id="PTHR43814">
    <property type="entry name" value="ARGININOSUCCINATE LYASE"/>
    <property type="match status" value="1"/>
</dbReference>
<dbReference type="Gene3D" id="1.10.275.10">
    <property type="entry name" value="Fumarase/aspartase (N-terminal domain)"/>
    <property type="match status" value="1"/>
</dbReference>
<comment type="similarity">
    <text evidence="6">Belongs to the lyase 1 family. Argininosuccinate lyase subfamily.</text>
</comment>
<evidence type="ECO:0000313" key="9">
    <source>
        <dbReference type="EMBL" id="MFC3074870.1"/>
    </source>
</evidence>
<dbReference type="InterPro" id="IPR022761">
    <property type="entry name" value="Fumarate_lyase_N"/>
</dbReference>
<dbReference type="InterPro" id="IPR029419">
    <property type="entry name" value="Arg_succ_lyase_C"/>
</dbReference>
<dbReference type="InterPro" id="IPR024083">
    <property type="entry name" value="Fumarase/histidase_N"/>
</dbReference>
<reference evidence="10" key="1">
    <citation type="journal article" date="2019" name="Int. J. Syst. Evol. Microbiol.">
        <title>The Global Catalogue of Microorganisms (GCM) 10K type strain sequencing project: providing services to taxonomists for standard genome sequencing and annotation.</title>
        <authorList>
            <consortium name="The Broad Institute Genomics Platform"/>
            <consortium name="The Broad Institute Genome Sequencing Center for Infectious Disease"/>
            <person name="Wu L."/>
            <person name="Ma J."/>
        </authorList>
    </citation>
    <scope>NUCLEOTIDE SEQUENCE [LARGE SCALE GENOMIC DNA]</scope>
    <source>
        <strain evidence="10">KCTC 52677</strain>
    </source>
</reference>
<dbReference type="RefSeq" id="WP_257315536.1">
    <property type="nucleotide sequence ID" value="NZ_JANFDG010000013.1"/>
</dbReference>
<evidence type="ECO:0000259" key="7">
    <source>
        <dbReference type="Pfam" id="PF00206"/>
    </source>
</evidence>
<dbReference type="CDD" id="cd01359">
    <property type="entry name" value="Argininosuccinate_lyase"/>
    <property type="match status" value="1"/>
</dbReference>
<dbReference type="EC" id="4.3.2.1" evidence="3 6"/>
<keyword evidence="4 6" id="KW-0055">Arginine biosynthesis</keyword>
<accession>A0ABV7DKH8</accession>
<dbReference type="Gene3D" id="1.20.200.10">
    <property type="entry name" value="Fumarase/aspartase (Central domain)"/>
    <property type="match status" value="1"/>
</dbReference>
<dbReference type="Pfam" id="PF00206">
    <property type="entry name" value="Lyase_1"/>
    <property type="match status" value="1"/>
</dbReference>
<evidence type="ECO:0000256" key="2">
    <source>
        <dbReference type="ARBA" id="ARBA00004941"/>
    </source>
</evidence>
<comment type="catalytic activity">
    <reaction evidence="1 6">
        <text>2-(N(omega)-L-arginino)succinate = fumarate + L-arginine</text>
        <dbReference type="Rhea" id="RHEA:24020"/>
        <dbReference type="ChEBI" id="CHEBI:29806"/>
        <dbReference type="ChEBI" id="CHEBI:32682"/>
        <dbReference type="ChEBI" id="CHEBI:57472"/>
        <dbReference type="EC" id="4.3.2.1"/>
    </reaction>
</comment>
<organism evidence="9 10">
    <name type="scientific">Shinella pollutisoli</name>
    <dbReference type="NCBI Taxonomy" id="2250594"/>
    <lineage>
        <taxon>Bacteria</taxon>
        <taxon>Pseudomonadati</taxon>
        <taxon>Pseudomonadota</taxon>
        <taxon>Alphaproteobacteria</taxon>
        <taxon>Hyphomicrobiales</taxon>
        <taxon>Rhizobiaceae</taxon>
        <taxon>Shinella</taxon>
    </lineage>
</organism>
<dbReference type="InterPro" id="IPR008948">
    <property type="entry name" value="L-Aspartase-like"/>
</dbReference>
<dbReference type="NCBIfam" id="TIGR00838">
    <property type="entry name" value="argH"/>
    <property type="match status" value="1"/>
</dbReference>
<dbReference type="Proteomes" id="UP001595377">
    <property type="component" value="Unassembled WGS sequence"/>
</dbReference>
<evidence type="ECO:0000256" key="5">
    <source>
        <dbReference type="ARBA" id="ARBA00023239"/>
    </source>
</evidence>
<proteinExistence type="inferred from homology"/>
<gene>
    <name evidence="6 9" type="primary">argH</name>
    <name evidence="9" type="ORF">ACFOHH_17295</name>
</gene>
<dbReference type="Pfam" id="PF14698">
    <property type="entry name" value="ASL_C2"/>
    <property type="match status" value="1"/>
</dbReference>
<sequence>MADGNSKSSNQMWGGRFASGPDAIMEEINASIGFDKKLYAQDIRGSKAHAAMLAHQGIISAEDKDQIVAGLDTILAEIESGRFEFSRRLEDIHMNVEARLAALIGPAAGRLHTARSRNDQVALDFRLWVKEEMGRTEKALTGLISAFLDRAEEHADTVMPGFTHLQTAQPVTFGHHCMAYVEMFGRDRSRVRDAIARLDECPIGAAALAGTGFPIDRHMTAQALGFREPTRNSIDTVSDRDFALEFLSIAAIAATHLSRLAEEIVIWSTPQFGFIRLSDAFSTGSSIMPQKKNPDAAELVRAKTGRINGALIALLTVMKGLPLAYSKDMQEDKEQVFDAAESLELAIAAMTGMVRDLTVRADRMKAAAGSGYSTATDLADWLVREAGLPFRDAHHVTGRAVALAEERGCELSELPLADLQAVNPAITDRVYGVLTVEASVASRTSFGGTAPSGVRRQIAWWRERL</sequence>
<dbReference type="SUPFAM" id="SSF48557">
    <property type="entry name" value="L-aspartase-like"/>
    <property type="match status" value="1"/>
</dbReference>